<feature type="domain" description="Glycosyltransferase subfamily 4-like N-terminal" evidence="3">
    <location>
        <begin position="16"/>
        <end position="167"/>
    </location>
</feature>
<dbReference type="Pfam" id="PF00534">
    <property type="entry name" value="Glycos_transf_1"/>
    <property type="match status" value="1"/>
</dbReference>
<evidence type="ECO:0000259" key="2">
    <source>
        <dbReference type="Pfam" id="PF00534"/>
    </source>
</evidence>
<protein>
    <submittedName>
        <fullName evidence="4">Glycosyl transferase</fullName>
    </submittedName>
</protein>
<accession>A0ABS5QJU0</accession>
<dbReference type="EMBL" id="JAEDAM010000004">
    <property type="protein sequence ID" value="MBS8121530.1"/>
    <property type="molecule type" value="Genomic_DNA"/>
</dbReference>
<keyword evidence="5" id="KW-1185">Reference proteome</keyword>
<keyword evidence="1 4" id="KW-0808">Transferase</keyword>
<dbReference type="InterPro" id="IPR001296">
    <property type="entry name" value="Glyco_trans_1"/>
</dbReference>
<dbReference type="InterPro" id="IPR028098">
    <property type="entry name" value="Glyco_trans_4-like_N"/>
</dbReference>
<proteinExistence type="predicted"/>
<dbReference type="GO" id="GO:0016740">
    <property type="term" value="F:transferase activity"/>
    <property type="evidence" value="ECO:0007669"/>
    <property type="project" value="UniProtKB-KW"/>
</dbReference>
<evidence type="ECO:0000259" key="3">
    <source>
        <dbReference type="Pfam" id="PF13439"/>
    </source>
</evidence>
<evidence type="ECO:0000256" key="1">
    <source>
        <dbReference type="ARBA" id="ARBA00022679"/>
    </source>
</evidence>
<dbReference type="Proteomes" id="UP000680365">
    <property type="component" value="Unassembled WGS sequence"/>
</dbReference>
<gene>
    <name evidence="4" type="ORF">VAMP_7n1</name>
</gene>
<dbReference type="Pfam" id="PF13439">
    <property type="entry name" value="Glyco_transf_4"/>
    <property type="match status" value="1"/>
</dbReference>
<evidence type="ECO:0000313" key="5">
    <source>
        <dbReference type="Proteomes" id="UP000680365"/>
    </source>
</evidence>
<reference evidence="4 5" key="1">
    <citation type="journal article" date="2021" name="Nat. Commun.">
        <title>Reductive evolution and unique predatory mode in the CPR bacterium Vampirococcus lugosii.</title>
        <authorList>
            <person name="Moreira D."/>
            <person name="Zivanovic Y."/>
            <person name="Lopez-Archilla A.I."/>
            <person name="Iniesto M."/>
            <person name="Lopez-Garcia P."/>
        </authorList>
    </citation>
    <scope>NUCLEOTIDE SEQUENCE [LARGE SCALE GENOMIC DNA]</scope>
    <source>
        <strain evidence="4">Chiprana</strain>
    </source>
</reference>
<dbReference type="PANTHER" id="PTHR46401">
    <property type="entry name" value="GLYCOSYLTRANSFERASE WBBK-RELATED"/>
    <property type="match status" value="1"/>
</dbReference>
<feature type="domain" description="Glycosyl transferase family 1" evidence="2">
    <location>
        <begin position="172"/>
        <end position="325"/>
    </location>
</feature>
<organism evidence="4 5">
    <name type="scientific">Candidatus Vampirococcus lugosii</name>
    <dbReference type="NCBI Taxonomy" id="2789015"/>
    <lineage>
        <taxon>Bacteria</taxon>
        <taxon>Candidatus Absconditibacteriota</taxon>
        <taxon>Vampirococcus</taxon>
    </lineage>
</organism>
<dbReference type="Gene3D" id="3.40.50.2000">
    <property type="entry name" value="Glycogen Phosphorylase B"/>
    <property type="match status" value="2"/>
</dbReference>
<sequence>MKKKKLLFVITGFKKGGAERQMLNLLNGIKNDFEIQVVGFFDGYYKKEIENLGIKVHLIKLKSNLGIFKAVYKVNKITKNFKPDTIQSMLPHANIVCKLVNAINFNKYTIFTGIRNSREPKLLEILEKITDRSSNKIITNSITNKNALIKRGFEDNKIQVIYNGINFQEPKEKYHYDKKTILTVGKFYPQKDYETNVLVVEKLSQKRGDFQFLYAGVGPEKEKIANLVKEKNLDNFIKFLGVRDDIPELMNSADLFFLPTKFEGQANVILEAMYYNLPILTTDIPENTEVCEALFGEVGDINFFAEKINEFLDNKIDFKEKIIINKESIQNFTVDKMVNEYLKFYK</sequence>
<name>A0ABS5QJU0_9BACT</name>
<dbReference type="SUPFAM" id="SSF53756">
    <property type="entry name" value="UDP-Glycosyltransferase/glycogen phosphorylase"/>
    <property type="match status" value="1"/>
</dbReference>
<dbReference type="RefSeq" id="WP_213348141.1">
    <property type="nucleotide sequence ID" value="NZ_JAEDAM010000004.1"/>
</dbReference>
<evidence type="ECO:0000313" key="4">
    <source>
        <dbReference type="EMBL" id="MBS8121530.1"/>
    </source>
</evidence>
<comment type="caution">
    <text evidence="4">The sequence shown here is derived from an EMBL/GenBank/DDBJ whole genome shotgun (WGS) entry which is preliminary data.</text>
</comment>
<dbReference type="PANTHER" id="PTHR46401:SF2">
    <property type="entry name" value="GLYCOSYLTRANSFERASE WBBK-RELATED"/>
    <property type="match status" value="1"/>
</dbReference>